<proteinExistence type="predicted"/>
<dbReference type="SUPFAM" id="SSF51556">
    <property type="entry name" value="Metallo-dependent hydrolases"/>
    <property type="match status" value="1"/>
</dbReference>
<dbReference type="EMBL" id="QYAC01000002">
    <property type="protein sequence ID" value="MBL3678579.1"/>
    <property type="molecule type" value="Genomic_DNA"/>
</dbReference>
<accession>A0ABS1SDG3</accession>
<reference evidence="2 3" key="1">
    <citation type="submission" date="2018-09" db="EMBL/GenBank/DDBJ databases">
        <title>Comparative genomics of Leucobacter spp.</title>
        <authorList>
            <person name="Reis A.C."/>
            <person name="Kolvenbach B.A."/>
            <person name="Corvini P.F.X."/>
            <person name="Nunes O.C."/>
        </authorList>
    </citation>
    <scope>NUCLEOTIDE SEQUENCE [LARGE SCALE GENOMIC DNA]</scope>
    <source>
        <strain evidence="2 3">TAN 31504</strain>
    </source>
</reference>
<dbReference type="PANTHER" id="PTHR22642:SF2">
    <property type="entry name" value="PROTEIN LONG AFTER FAR-RED 3"/>
    <property type="match status" value="1"/>
</dbReference>
<gene>
    <name evidence="2" type="ORF">D3230_04615</name>
</gene>
<comment type="caution">
    <text evidence="2">The sequence shown here is derived from an EMBL/GenBank/DDBJ whole genome shotgun (WGS) entry which is preliminary data.</text>
</comment>
<dbReference type="Proteomes" id="UP001645859">
    <property type="component" value="Unassembled WGS sequence"/>
</dbReference>
<evidence type="ECO:0000259" key="1">
    <source>
        <dbReference type="Pfam" id="PF07969"/>
    </source>
</evidence>
<dbReference type="InterPro" id="IPR013108">
    <property type="entry name" value="Amidohydro_3"/>
</dbReference>
<dbReference type="RefSeq" id="WP_202343844.1">
    <property type="nucleotide sequence ID" value="NZ_BAAAPI010000008.1"/>
</dbReference>
<sequence length="564" mass="58455">MSHPPAPAPHDRPLLLTNGAVRVTPDAALTDAILLAEGRVAALGSAARAAAADAGARVVDLDGATVAPGLIDTHPHLLHFAAEADGVLSLADAADHTEILRRIGAAAQSARPGEWVFTTPVGEPFYGVAASSRSLPERQLPDRAALDGVAREVPVMIQAYAPADPGVAVFNTAALTALGITEALPSDLGTVFAERGWDGTLTGRFYGEVQELYVDNPFWAELLTRIPRPSPELQNTTAAAIRAAHRRGITAIYEPHETTLTELAVFRALRQAGVRLRVAVSPEYLGGASADGIAALPAFVAAVADAARANDDWIRVLGPALSLHSAFSIPPRRLPSGGFAQGAPGTLPELLRTFTASVVAAGLRGSLLSASPSQHDLLVDVLQHTPGFASTPDAPWIVQHLPVVTPAQIQAFQSLGLAGTTSPGFARGLPEAMLGLSTSLGAERQDLLPLGRFVDAGFPVAAGSDWGPASPFAQMGLALAHAAAHHRDGAAPFSRADALAMWTTLGSRVLGWRELGRLTPGSSADLIVLPDDPLRIDPARLDTIAPLATLVGGAPVFDGGEVFS</sequence>
<dbReference type="SUPFAM" id="SSF51338">
    <property type="entry name" value="Composite domain of metallo-dependent hydrolases"/>
    <property type="match status" value="1"/>
</dbReference>
<evidence type="ECO:0000313" key="3">
    <source>
        <dbReference type="Proteomes" id="UP001645859"/>
    </source>
</evidence>
<dbReference type="InterPro" id="IPR032466">
    <property type="entry name" value="Metal_Hydrolase"/>
</dbReference>
<name>A0ABS1SDG3_9MICO</name>
<dbReference type="Pfam" id="PF07969">
    <property type="entry name" value="Amidohydro_3"/>
    <property type="match status" value="1"/>
</dbReference>
<evidence type="ECO:0000313" key="2">
    <source>
        <dbReference type="EMBL" id="MBL3678579.1"/>
    </source>
</evidence>
<organism evidence="2 3">
    <name type="scientific">Leucobacter chromiireducens subsp. solipictus</name>
    <dbReference type="NCBI Taxonomy" id="398235"/>
    <lineage>
        <taxon>Bacteria</taxon>
        <taxon>Bacillati</taxon>
        <taxon>Actinomycetota</taxon>
        <taxon>Actinomycetes</taxon>
        <taxon>Micrococcales</taxon>
        <taxon>Microbacteriaceae</taxon>
        <taxon>Leucobacter</taxon>
    </lineage>
</organism>
<dbReference type="InterPro" id="IPR011059">
    <property type="entry name" value="Metal-dep_hydrolase_composite"/>
</dbReference>
<dbReference type="Gene3D" id="3.10.310.70">
    <property type="match status" value="1"/>
</dbReference>
<dbReference type="Gene3D" id="2.30.40.10">
    <property type="entry name" value="Urease, subunit C, domain 1"/>
    <property type="match status" value="1"/>
</dbReference>
<dbReference type="Gene3D" id="3.20.20.140">
    <property type="entry name" value="Metal-dependent hydrolases"/>
    <property type="match status" value="1"/>
</dbReference>
<keyword evidence="3" id="KW-1185">Reference proteome</keyword>
<dbReference type="PANTHER" id="PTHR22642">
    <property type="entry name" value="IMIDAZOLONEPROPIONASE"/>
    <property type="match status" value="1"/>
</dbReference>
<feature type="domain" description="Amidohydrolase 3" evidence="1">
    <location>
        <begin position="57"/>
        <end position="557"/>
    </location>
</feature>
<protein>
    <recommendedName>
        <fullName evidence="1">Amidohydrolase 3 domain-containing protein</fullName>
    </recommendedName>
</protein>